<dbReference type="STRING" id="1803665.GCA_001641335_01741"/>
<evidence type="ECO:0000313" key="3">
    <source>
        <dbReference type="EMBL" id="TWB04315.1"/>
    </source>
</evidence>
<comment type="caution">
    <text evidence="3">The sequence shown here is derived from an EMBL/GenBank/DDBJ whole genome shotgun (WGS) entry which is preliminary data.</text>
</comment>
<feature type="compositionally biased region" description="Polar residues" evidence="1">
    <location>
        <begin position="375"/>
        <end position="387"/>
    </location>
</feature>
<evidence type="ECO:0000313" key="4">
    <source>
        <dbReference type="Proteomes" id="UP000319949"/>
    </source>
</evidence>
<dbReference type="OrthoDB" id="280897at2"/>
<name>A0A560E4M9_9BRAD</name>
<sequence length="535" mass="57197">MKHWTSLALTSLAFAAVVLAVPSHRQAQAQAPQSQLAAPPYLPQAKFCANGTGGLCSIVPAYIGPDQGLAQTQGYNGLYGQPPQNEKEDVQSPFDNMSWQMFVALNWVASGVKDPAAQGLTQPGRRVWQTYPSVSSLFGNSPVVAGCPQALALPIFHIGSNGKGQPMPNNEEYLQAATNKPLIDINGNWTLFERRVNDIEAQYLRAPGGQKSQTLTTRAGQLEFIKNNPGGAAFTSSATVPDGANGSIEIKASWRILDPSKDDPSKFFTQNILLAVSGDLVRDGRPFCRSERVGLVGMHILQRNPLDKTNPALRPQWIWATFEHVDNAPLANAPCNVADGCGTDKATNWINQPSCGPASPAPGAHFSFFNPTTSGLGTNISPQSPGGTKTAFPWNPRKPYAQGGTTSATAQPQAVRCWRIYPTTEVLNAQWRMALGSLKSVFQNYMLVGTQWGGNVEPPTPPNPVPSNAVPGMLSNMTLETYIQNYLSNGAAGPGSCVSCHNFATLVDGKTSANFSFLPGIVEPASLRAKIRTAP</sequence>
<dbReference type="RefSeq" id="WP_145659354.1">
    <property type="nucleotide sequence ID" value="NZ_VITK01000002.1"/>
</dbReference>
<accession>A0A560E4M9</accession>
<reference evidence="3 4" key="1">
    <citation type="submission" date="2019-06" db="EMBL/GenBank/DDBJ databases">
        <title>Genomic Encyclopedia of Type Strains, Phase IV (KMG-V): Genome sequencing to study the core and pangenomes of soil and plant-associated prokaryotes.</title>
        <authorList>
            <person name="Whitman W."/>
        </authorList>
    </citation>
    <scope>NUCLEOTIDE SEQUENCE [LARGE SCALE GENOMIC DNA]</scope>
    <source>
        <strain evidence="3 4">BR 510</strain>
    </source>
</reference>
<proteinExistence type="predicted"/>
<evidence type="ECO:0000256" key="2">
    <source>
        <dbReference type="SAM" id="SignalP"/>
    </source>
</evidence>
<keyword evidence="4" id="KW-1185">Reference proteome</keyword>
<evidence type="ECO:0000256" key="1">
    <source>
        <dbReference type="SAM" id="MobiDB-lite"/>
    </source>
</evidence>
<dbReference type="EMBL" id="VITK01000002">
    <property type="protein sequence ID" value="TWB04315.1"/>
    <property type="molecule type" value="Genomic_DNA"/>
</dbReference>
<feature type="signal peptide" evidence="2">
    <location>
        <begin position="1"/>
        <end position="20"/>
    </location>
</feature>
<organism evidence="3 4">
    <name type="scientific">Bradyrhizobium stylosanthis</name>
    <dbReference type="NCBI Taxonomy" id="1803665"/>
    <lineage>
        <taxon>Bacteria</taxon>
        <taxon>Pseudomonadati</taxon>
        <taxon>Pseudomonadota</taxon>
        <taxon>Alphaproteobacteria</taxon>
        <taxon>Hyphomicrobiales</taxon>
        <taxon>Nitrobacteraceae</taxon>
        <taxon>Bradyrhizobium</taxon>
    </lineage>
</organism>
<keyword evidence="2" id="KW-0732">Signal</keyword>
<feature type="region of interest" description="Disordered" evidence="1">
    <location>
        <begin position="375"/>
        <end position="407"/>
    </location>
</feature>
<evidence type="ECO:0008006" key="5">
    <source>
        <dbReference type="Google" id="ProtNLM"/>
    </source>
</evidence>
<feature type="chain" id="PRO_5021730290" description="Cytochrome c family protein" evidence="2">
    <location>
        <begin position="21"/>
        <end position="535"/>
    </location>
</feature>
<dbReference type="Proteomes" id="UP000319949">
    <property type="component" value="Unassembled WGS sequence"/>
</dbReference>
<gene>
    <name evidence="3" type="ORF">FBZ96_102790</name>
</gene>
<dbReference type="AlphaFoldDB" id="A0A560E4M9"/>
<protein>
    <recommendedName>
        <fullName evidence="5">Cytochrome c family protein</fullName>
    </recommendedName>
</protein>